<dbReference type="AlphaFoldDB" id="A0A2T2PD73"/>
<dbReference type="InterPro" id="IPR052073">
    <property type="entry name" value="Amide_Lactam_Regulators"/>
</dbReference>
<keyword evidence="1" id="KW-0479">Metal-binding</keyword>
<accession>A0A2T2PD73</accession>
<feature type="region of interest" description="Disordered" evidence="7">
    <location>
        <begin position="52"/>
        <end position="97"/>
    </location>
</feature>
<dbReference type="InterPro" id="IPR036864">
    <property type="entry name" value="Zn2-C6_fun-type_DNA-bd_sf"/>
</dbReference>
<evidence type="ECO:0000256" key="2">
    <source>
        <dbReference type="ARBA" id="ARBA00022833"/>
    </source>
</evidence>
<dbReference type="Pfam" id="PF04082">
    <property type="entry name" value="Fungal_trans"/>
    <property type="match status" value="1"/>
</dbReference>
<keyword evidence="4" id="KW-0238">DNA-binding</keyword>
<dbReference type="EMBL" id="KZ678128">
    <property type="protein sequence ID" value="PSN75600.1"/>
    <property type="molecule type" value="Genomic_DNA"/>
</dbReference>
<feature type="region of interest" description="Disordered" evidence="7">
    <location>
        <begin position="604"/>
        <end position="625"/>
    </location>
</feature>
<dbReference type="CDD" id="cd00067">
    <property type="entry name" value="GAL4"/>
    <property type="match status" value="1"/>
</dbReference>
<dbReference type="Proteomes" id="UP000240883">
    <property type="component" value="Unassembled WGS sequence"/>
</dbReference>
<dbReference type="InterPro" id="IPR001138">
    <property type="entry name" value="Zn2Cys6_DnaBD"/>
</dbReference>
<keyword evidence="5" id="KW-0804">Transcription</keyword>
<evidence type="ECO:0000256" key="4">
    <source>
        <dbReference type="ARBA" id="ARBA00023125"/>
    </source>
</evidence>
<dbReference type="PROSITE" id="PS50048">
    <property type="entry name" value="ZN2_CY6_FUNGAL_2"/>
    <property type="match status" value="1"/>
</dbReference>
<evidence type="ECO:0000259" key="8">
    <source>
        <dbReference type="PROSITE" id="PS50048"/>
    </source>
</evidence>
<dbReference type="SUPFAM" id="SSF57701">
    <property type="entry name" value="Zn2/Cys6 DNA-binding domain"/>
    <property type="match status" value="1"/>
</dbReference>
<feature type="compositionally biased region" description="Basic and acidic residues" evidence="7">
    <location>
        <begin position="604"/>
        <end position="613"/>
    </location>
</feature>
<dbReference type="Pfam" id="PF00172">
    <property type="entry name" value="Zn_clus"/>
    <property type="match status" value="1"/>
</dbReference>
<dbReference type="PROSITE" id="PS00463">
    <property type="entry name" value="ZN2_CY6_FUNGAL_1"/>
    <property type="match status" value="1"/>
</dbReference>
<dbReference type="GO" id="GO:0006351">
    <property type="term" value="P:DNA-templated transcription"/>
    <property type="evidence" value="ECO:0007669"/>
    <property type="project" value="InterPro"/>
</dbReference>
<feature type="domain" description="Zn(2)-C6 fungal-type" evidence="8">
    <location>
        <begin position="19"/>
        <end position="50"/>
    </location>
</feature>
<sequence>MSLIPMQEISHPRQRASAACVFCHSRKVRCDALTTYPCTRCKESNLQCTLRTSNRGKTRRSEPKVGRAGRAAGSYPPQPRAEPTINPATNSPPASSDDLLRSLENFIENSNGPVDDKYSAAIIHATNNNAFTTILNAATGTEQNTHRNVHLYVGVSTHQSTMDRYRDAIGKLDQETRSFLASKGVFDWPEKHLADHLIDKYFQYADPHNPILHKRDFLRRYAEKDVPPLLLHSVMFAACHFADQEQIDVSPWLTQKSMASQFFEKAKLVADFELEKDQITLVQSYVILSDRWVSWTDERNSRYWMSRAINVAYMMGLHRKIETLNLTPSQQRLWNRIAWVVAGRDSVVSATFGTPVIIDNRWTDKSYTELDTALYEESEPGETNYVSLRSPATIEYCIQTTINSAVMSWTLSKIHAISRNPRFKAEPVNLEEISDLVRKSAATCPSLLDIELQDASSIPKAELVFKPMVRICHATVMIFHHWALISIHADPILRKESREKTRFHAIQLCETMGYLREHELFPLCPFWLTTGVFHAMAVLLDDCRNALLFSSESRDSKSIGYLRELNEDLGIIEKTWKPAGWFREIMRAALARLRDNVRKRKRKLDQLSSHETEQQPEDDTPQTLYGEYGMDEPFVNLYESTRVHFPDFENLFTWDLNDGSLPTL</sequence>
<organism evidence="9 10">
    <name type="scientific">Corynespora cassiicola Philippines</name>
    <dbReference type="NCBI Taxonomy" id="1448308"/>
    <lineage>
        <taxon>Eukaryota</taxon>
        <taxon>Fungi</taxon>
        <taxon>Dikarya</taxon>
        <taxon>Ascomycota</taxon>
        <taxon>Pezizomycotina</taxon>
        <taxon>Dothideomycetes</taxon>
        <taxon>Pleosporomycetidae</taxon>
        <taxon>Pleosporales</taxon>
        <taxon>Corynesporascaceae</taxon>
        <taxon>Corynespora</taxon>
    </lineage>
</organism>
<name>A0A2T2PD73_CORCC</name>
<dbReference type="InterPro" id="IPR007219">
    <property type="entry name" value="XnlR_reg_dom"/>
</dbReference>
<gene>
    <name evidence="9" type="ORF">BS50DRAFT_671698</name>
</gene>
<evidence type="ECO:0000256" key="3">
    <source>
        <dbReference type="ARBA" id="ARBA00023015"/>
    </source>
</evidence>
<proteinExistence type="predicted"/>
<dbReference type="SMART" id="SM00066">
    <property type="entry name" value="GAL4"/>
    <property type="match status" value="1"/>
</dbReference>
<keyword evidence="10" id="KW-1185">Reference proteome</keyword>
<dbReference type="PANTHER" id="PTHR47171">
    <property type="entry name" value="FARA-RELATED"/>
    <property type="match status" value="1"/>
</dbReference>
<keyword evidence="6" id="KW-0539">Nucleus</keyword>
<dbReference type="OrthoDB" id="5121955at2759"/>
<protein>
    <recommendedName>
        <fullName evidence="8">Zn(2)-C6 fungal-type domain-containing protein</fullName>
    </recommendedName>
</protein>
<keyword evidence="2" id="KW-0862">Zinc</keyword>
<reference evidence="9 10" key="1">
    <citation type="journal article" date="2018" name="Front. Microbiol.">
        <title>Genome-Wide Analysis of Corynespora cassiicola Leaf Fall Disease Putative Effectors.</title>
        <authorList>
            <person name="Lopez D."/>
            <person name="Ribeiro S."/>
            <person name="Label P."/>
            <person name="Fumanal B."/>
            <person name="Venisse J.S."/>
            <person name="Kohler A."/>
            <person name="de Oliveira R.R."/>
            <person name="Labutti K."/>
            <person name="Lipzen A."/>
            <person name="Lail K."/>
            <person name="Bauer D."/>
            <person name="Ohm R.A."/>
            <person name="Barry K.W."/>
            <person name="Spatafora J."/>
            <person name="Grigoriev I.V."/>
            <person name="Martin F.M."/>
            <person name="Pujade-Renaud V."/>
        </authorList>
    </citation>
    <scope>NUCLEOTIDE SEQUENCE [LARGE SCALE GENOMIC DNA]</scope>
    <source>
        <strain evidence="9 10">Philippines</strain>
    </source>
</reference>
<evidence type="ECO:0000256" key="5">
    <source>
        <dbReference type="ARBA" id="ARBA00023163"/>
    </source>
</evidence>
<dbReference type="PANTHER" id="PTHR47171:SF3">
    <property type="entry name" value="FARA-RELATED"/>
    <property type="match status" value="1"/>
</dbReference>
<dbReference type="GO" id="GO:0003677">
    <property type="term" value="F:DNA binding"/>
    <property type="evidence" value="ECO:0007669"/>
    <property type="project" value="UniProtKB-KW"/>
</dbReference>
<evidence type="ECO:0000313" key="9">
    <source>
        <dbReference type="EMBL" id="PSN75600.1"/>
    </source>
</evidence>
<evidence type="ECO:0000313" key="10">
    <source>
        <dbReference type="Proteomes" id="UP000240883"/>
    </source>
</evidence>
<evidence type="ECO:0000256" key="6">
    <source>
        <dbReference type="ARBA" id="ARBA00023242"/>
    </source>
</evidence>
<dbReference type="GO" id="GO:0000981">
    <property type="term" value="F:DNA-binding transcription factor activity, RNA polymerase II-specific"/>
    <property type="evidence" value="ECO:0007669"/>
    <property type="project" value="InterPro"/>
</dbReference>
<dbReference type="CDD" id="cd12148">
    <property type="entry name" value="fungal_TF_MHR"/>
    <property type="match status" value="1"/>
</dbReference>
<keyword evidence="3" id="KW-0805">Transcription regulation</keyword>
<dbReference type="GO" id="GO:0008270">
    <property type="term" value="F:zinc ion binding"/>
    <property type="evidence" value="ECO:0007669"/>
    <property type="project" value="InterPro"/>
</dbReference>
<evidence type="ECO:0000256" key="1">
    <source>
        <dbReference type="ARBA" id="ARBA00022723"/>
    </source>
</evidence>
<dbReference type="Gene3D" id="4.10.240.10">
    <property type="entry name" value="Zn(2)-C6 fungal-type DNA-binding domain"/>
    <property type="match status" value="1"/>
</dbReference>
<evidence type="ECO:0000256" key="7">
    <source>
        <dbReference type="SAM" id="MobiDB-lite"/>
    </source>
</evidence>